<sequence length="111" mass="11747">MLTNIICAFLIGSIVGLAGHVRKRGKIVKPRKTKQYIYLGFLEDVLMAALAAVLLVLAADADSALRVVLLSVTAGFGGDAVLRGIELLKTGAAPPPPNDQVNEESKKKHAQ</sequence>
<comment type="caution">
    <text evidence="3">The sequence shown here is derived from an EMBL/GenBank/DDBJ whole genome shotgun (WGS) entry which is preliminary data.</text>
</comment>
<reference evidence="3 4" key="1">
    <citation type="submission" date="2018-08" db="EMBL/GenBank/DDBJ databases">
        <title>Bacillus jemisoniae sp. nov., Bacillus chryseoplanitiae sp. nov., Bacillus resnikiae sp. nov., and Bacillus frankliniae sp. nov., isolated from Viking spacecraft and associated surfaces.</title>
        <authorList>
            <person name="Seuylemezian A."/>
            <person name="Vaishampayan P."/>
        </authorList>
    </citation>
    <scope>NUCLEOTIDE SEQUENCE [LARGE SCALE GENOMIC DNA]</scope>
    <source>
        <strain evidence="3 4">JJ-247</strain>
    </source>
</reference>
<evidence type="ECO:0000313" key="4">
    <source>
        <dbReference type="Proteomes" id="UP000265816"/>
    </source>
</evidence>
<feature type="region of interest" description="Disordered" evidence="1">
    <location>
        <begin position="90"/>
        <end position="111"/>
    </location>
</feature>
<proteinExistence type="predicted"/>
<organism evidence="3 4">
    <name type="scientific">Mesobacillus zeae</name>
    <dbReference type="NCBI Taxonomy" id="1917180"/>
    <lineage>
        <taxon>Bacteria</taxon>
        <taxon>Bacillati</taxon>
        <taxon>Bacillota</taxon>
        <taxon>Bacilli</taxon>
        <taxon>Bacillales</taxon>
        <taxon>Bacillaceae</taxon>
        <taxon>Mesobacillus</taxon>
    </lineage>
</organism>
<dbReference type="Proteomes" id="UP000265816">
    <property type="component" value="Unassembled WGS sequence"/>
</dbReference>
<evidence type="ECO:0000256" key="1">
    <source>
        <dbReference type="SAM" id="MobiDB-lite"/>
    </source>
</evidence>
<keyword evidence="2" id="KW-0472">Membrane</keyword>
<accession>A0A398BL12</accession>
<evidence type="ECO:0000313" key="3">
    <source>
        <dbReference type="EMBL" id="RID88096.1"/>
    </source>
</evidence>
<gene>
    <name evidence="3" type="ORF">D1970_04500</name>
</gene>
<keyword evidence="2" id="KW-1133">Transmembrane helix</keyword>
<feature type="transmembrane region" description="Helical" evidence="2">
    <location>
        <begin position="36"/>
        <end position="58"/>
    </location>
</feature>
<keyword evidence="2" id="KW-0812">Transmembrane</keyword>
<dbReference type="RefSeq" id="WP_119111665.1">
    <property type="nucleotide sequence ID" value="NZ_CBCSEO010000001.1"/>
</dbReference>
<dbReference type="OrthoDB" id="2898699at2"/>
<name>A0A398BL12_9BACI</name>
<dbReference type="EMBL" id="QWVT01000008">
    <property type="protein sequence ID" value="RID88096.1"/>
    <property type="molecule type" value="Genomic_DNA"/>
</dbReference>
<evidence type="ECO:0000256" key="2">
    <source>
        <dbReference type="SAM" id="Phobius"/>
    </source>
</evidence>
<protein>
    <submittedName>
        <fullName evidence="3">DUF4257 domain-containing protein</fullName>
    </submittedName>
</protein>
<dbReference type="Pfam" id="PF14074">
    <property type="entry name" value="DUF4257"/>
    <property type="match status" value="1"/>
</dbReference>
<dbReference type="AlphaFoldDB" id="A0A398BL12"/>
<dbReference type="InterPro" id="IPR025353">
    <property type="entry name" value="DUF4257"/>
</dbReference>
<keyword evidence="4" id="KW-1185">Reference proteome</keyword>